<dbReference type="EMBL" id="JAYKXP010000002">
    <property type="protein sequence ID" value="KAK7061034.1"/>
    <property type="molecule type" value="Genomic_DNA"/>
</dbReference>
<evidence type="ECO:0000256" key="2">
    <source>
        <dbReference type="SAM" id="Phobius"/>
    </source>
</evidence>
<gene>
    <name evidence="3" type="ORF">VNI00_000769</name>
</gene>
<evidence type="ECO:0000256" key="1">
    <source>
        <dbReference type="SAM" id="MobiDB-lite"/>
    </source>
</evidence>
<feature type="transmembrane region" description="Helical" evidence="2">
    <location>
        <begin position="107"/>
        <end position="128"/>
    </location>
</feature>
<dbReference type="Proteomes" id="UP001383192">
    <property type="component" value="Unassembled WGS sequence"/>
</dbReference>
<keyword evidence="4" id="KW-1185">Reference proteome</keyword>
<organism evidence="3 4">
    <name type="scientific">Paramarasmius palmivorus</name>
    <dbReference type="NCBI Taxonomy" id="297713"/>
    <lineage>
        <taxon>Eukaryota</taxon>
        <taxon>Fungi</taxon>
        <taxon>Dikarya</taxon>
        <taxon>Basidiomycota</taxon>
        <taxon>Agaricomycotina</taxon>
        <taxon>Agaricomycetes</taxon>
        <taxon>Agaricomycetidae</taxon>
        <taxon>Agaricales</taxon>
        <taxon>Marasmiineae</taxon>
        <taxon>Marasmiaceae</taxon>
        <taxon>Paramarasmius</taxon>
    </lineage>
</organism>
<protein>
    <recommendedName>
        <fullName evidence="5">Integral membrane protein</fullName>
    </recommendedName>
</protein>
<evidence type="ECO:0000313" key="3">
    <source>
        <dbReference type="EMBL" id="KAK7061034.1"/>
    </source>
</evidence>
<feature type="region of interest" description="Disordered" evidence="1">
    <location>
        <begin position="201"/>
        <end position="222"/>
    </location>
</feature>
<keyword evidence="2" id="KW-1133">Transmembrane helix</keyword>
<evidence type="ECO:0000313" key="4">
    <source>
        <dbReference type="Proteomes" id="UP001383192"/>
    </source>
</evidence>
<keyword evidence="2" id="KW-0472">Membrane</keyword>
<feature type="transmembrane region" description="Helical" evidence="2">
    <location>
        <begin position="140"/>
        <end position="161"/>
    </location>
</feature>
<reference evidence="3 4" key="1">
    <citation type="submission" date="2024-01" db="EMBL/GenBank/DDBJ databases">
        <title>A draft genome for a cacao thread blight-causing isolate of Paramarasmius palmivorus.</title>
        <authorList>
            <person name="Baruah I.K."/>
            <person name="Bukari Y."/>
            <person name="Amoako-Attah I."/>
            <person name="Meinhardt L.W."/>
            <person name="Bailey B.A."/>
            <person name="Cohen S.P."/>
        </authorList>
    </citation>
    <scope>NUCLEOTIDE SEQUENCE [LARGE SCALE GENOMIC DNA]</scope>
    <source>
        <strain evidence="3 4">GH-12</strain>
    </source>
</reference>
<keyword evidence="2" id="KW-0812">Transmembrane</keyword>
<evidence type="ECO:0008006" key="5">
    <source>
        <dbReference type="Google" id="ProtNLM"/>
    </source>
</evidence>
<sequence length="249" mass="26850">MIWRCYLVWSSRIKFVVLPAILCILNNVAALVIVLVSTKHSFDPTISGPLSELSSAVPPTVLTAFLYGALASNTVLTSMIAGRIYYVIRNDLTLLGPRARRTYKTAIAVSIESGILYPVALAVEAAILPAIHQADPANKIHYQLLAIFGKTMYLLLVQIVVRNLIQDEIPAGVLTIKQGIAPTLIIIRIGLGSCVVDAKYGGSESQSDGRIEDGSSTTNRDCTASSVSLRFRKPDDSEVHVIPSDASTE</sequence>
<accession>A0AAW0E9Y3</accession>
<comment type="caution">
    <text evidence="3">The sequence shown here is derived from an EMBL/GenBank/DDBJ whole genome shotgun (WGS) entry which is preliminary data.</text>
</comment>
<proteinExistence type="predicted"/>
<name>A0AAW0E9Y3_9AGAR</name>
<feature type="transmembrane region" description="Helical" evidence="2">
    <location>
        <begin position="64"/>
        <end position="86"/>
    </location>
</feature>
<dbReference type="AlphaFoldDB" id="A0AAW0E9Y3"/>